<dbReference type="STRING" id="933388.S8AXQ4"/>
<feature type="region of interest" description="Disordered" evidence="6">
    <location>
        <begin position="1"/>
        <end position="21"/>
    </location>
</feature>
<organism evidence="7 8">
    <name type="scientific">Penicillium oxalicum (strain 114-2 / CGMCC 5302)</name>
    <name type="common">Penicillium decumbens</name>
    <dbReference type="NCBI Taxonomy" id="933388"/>
    <lineage>
        <taxon>Eukaryota</taxon>
        <taxon>Fungi</taxon>
        <taxon>Dikarya</taxon>
        <taxon>Ascomycota</taxon>
        <taxon>Pezizomycotina</taxon>
        <taxon>Eurotiomycetes</taxon>
        <taxon>Eurotiomycetidae</taxon>
        <taxon>Eurotiales</taxon>
        <taxon>Aspergillaceae</taxon>
        <taxon>Penicillium</taxon>
    </lineage>
</organism>
<keyword evidence="5" id="KW-0186">Copper</keyword>
<feature type="transmembrane region" description="Helical" evidence="5">
    <location>
        <begin position="52"/>
        <end position="71"/>
    </location>
</feature>
<dbReference type="EMBL" id="KB644413">
    <property type="protein sequence ID" value="EPS31138.1"/>
    <property type="molecule type" value="Genomic_DNA"/>
</dbReference>
<evidence type="ECO:0000256" key="6">
    <source>
        <dbReference type="SAM" id="MobiDB-lite"/>
    </source>
</evidence>
<feature type="transmembrane region" description="Helical" evidence="5">
    <location>
        <begin position="25"/>
        <end position="46"/>
    </location>
</feature>
<feature type="transmembrane region" description="Helical" evidence="5">
    <location>
        <begin position="191"/>
        <end position="214"/>
    </location>
</feature>
<feature type="compositionally biased region" description="Basic and acidic residues" evidence="6">
    <location>
        <begin position="1"/>
        <end position="18"/>
    </location>
</feature>
<keyword evidence="3 5" id="KW-1133">Transmembrane helix</keyword>
<name>S8AXQ4_PENO1</name>
<proteinExistence type="inferred from homology"/>
<dbReference type="AlphaFoldDB" id="S8AXQ4"/>
<evidence type="ECO:0000256" key="3">
    <source>
        <dbReference type="ARBA" id="ARBA00022989"/>
    </source>
</evidence>
<keyword evidence="5" id="KW-0813">Transport</keyword>
<evidence type="ECO:0000313" key="8">
    <source>
        <dbReference type="Proteomes" id="UP000019376"/>
    </source>
</evidence>
<comment type="similarity">
    <text evidence="5">Belongs to the copper transporter (Ctr) (TC 1.A.56) family. SLC31A subfamily.</text>
</comment>
<dbReference type="OrthoDB" id="73901at2759"/>
<evidence type="ECO:0000256" key="4">
    <source>
        <dbReference type="ARBA" id="ARBA00023136"/>
    </source>
</evidence>
<evidence type="ECO:0000313" key="7">
    <source>
        <dbReference type="EMBL" id="EPS31138.1"/>
    </source>
</evidence>
<evidence type="ECO:0000256" key="2">
    <source>
        <dbReference type="ARBA" id="ARBA00022692"/>
    </source>
</evidence>
<evidence type="ECO:0000256" key="1">
    <source>
        <dbReference type="ARBA" id="ARBA00004141"/>
    </source>
</evidence>
<keyword evidence="4 5" id="KW-0472">Membrane</keyword>
<accession>S8AXQ4</accession>
<keyword evidence="8" id="KW-1185">Reference proteome</keyword>
<sequence>MDHVKGMMDHSERAKHGTGDTGNGTYMAMPMVFTFSTKVTILFSWWSTSTVVSYVISLFFLILLALFNRFLGILKLQLDRTPTHSHYKPSDVPKLSLPPSRWTQNQSSKDRGSPLPPQLEVNHDTDGHAAFPSTPSLGPTPHLYSDQREQESHGVDSHPRFDHSLRPHRKWNWSQDIIGSMLEGVRALTGYALMLAVMTYNVGILCAVIMGIVIGEVFLGRFSIPTPSSRWQDRACHDG</sequence>
<protein>
    <recommendedName>
        <fullName evidence="5">Copper transport protein</fullName>
    </recommendedName>
</protein>
<evidence type="ECO:0000256" key="5">
    <source>
        <dbReference type="RuleBase" id="RU367022"/>
    </source>
</evidence>
<comment type="subcellular location">
    <subcellularLocation>
        <location evidence="1 5">Membrane</location>
        <topology evidence="1 5">Multi-pass membrane protein</topology>
    </subcellularLocation>
</comment>
<keyword evidence="5" id="KW-0187">Copper transport</keyword>
<dbReference type="PANTHER" id="PTHR12483">
    <property type="entry name" value="SOLUTE CARRIER FAMILY 31 COPPER TRANSPORTERS"/>
    <property type="match status" value="1"/>
</dbReference>
<dbReference type="HOGENOM" id="CLU_081053_0_0_1"/>
<dbReference type="GO" id="GO:0005886">
    <property type="term" value="C:plasma membrane"/>
    <property type="evidence" value="ECO:0007669"/>
    <property type="project" value="TreeGrafter"/>
</dbReference>
<gene>
    <name evidence="7" type="ORF">PDE_06093</name>
</gene>
<dbReference type="GO" id="GO:0005375">
    <property type="term" value="F:copper ion transmembrane transporter activity"/>
    <property type="evidence" value="ECO:0007669"/>
    <property type="project" value="UniProtKB-UniRule"/>
</dbReference>
<dbReference type="Pfam" id="PF04145">
    <property type="entry name" value="Ctr"/>
    <property type="match status" value="1"/>
</dbReference>
<feature type="region of interest" description="Disordered" evidence="6">
    <location>
        <begin position="83"/>
        <end position="161"/>
    </location>
</feature>
<feature type="compositionally biased region" description="Basic and acidic residues" evidence="6">
    <location>
        <begin position="145"/>
        <end position="161"/>
    </location>
</feature>
<keyword evidence="2 5" id="KW-0812">Transmembrane</keyword>
<dbReference type="Proteomes" id="UP000019376">
    <property type="component" value="Unassembled WGS sequence"/>
</dbReference>
<dbReference type="eggNOG" id="ENOG502SQNR">
    <property type="taxonomic scope" value="Eukaryota"/>
</dbReference>
<dbReference type="PhylomeDB" id="S8AXQ4"/>
<reference evidence="7 8" key="1">
    <citation type="journal article" date="2013" name="PLoS ONE">
        <title>Genomic and secretomic analyses reveal unique features of the lignocellulolytic enzyme system of Penicillium decumbens.</title>
        <authorList>
            <person name="Liu G."/>
            <person name="Zhang L."/>
            <person name="Wei X."/>
            <person name="Zou G."/>
            <person name="Qin Y."/>
            <person name="Ma L."/>
            <person name="Li J."/>
            <person name="Zheng H."/>
            <person name="Wang S."/>
            <person name="Wang C."/>
            <person name="Xun L."/>
            <person name="Zhao G.-P."/>
            <person name="Zhou Z."/>
            <person name="Qu Y."/>
        </authorList>
    </citation>
    <scope>NUCLEOTIDE SEQUENCE [LARGE SCALE GENOMIC DNA]</scope>
    <source>
        <strain evidence="8">114-2 / CGMCC 5302</strain>
    </source>
</reference>
<dbReference type="InterPro" id="IPR007274">
    <property type="entry name" value="Cop_transporter"/>
</dbReference>
<keyword evidence="5" id="KW-0406">Ion transport</keyword>
<dbReference type="PANTHER" id="PTHR12483:SF27">
    <property type="entry name" value="COPPER TRANSPORT PROTEIN CTR1"/>
    <property type="match status" value="1"/>
</dbReference>